<organism evidence="2 3">
    <name type="scientific">Kutzneria buriramensis</name>
    <dbReference type="NCBI Taxonomy" id="1045776"/>
    <lineage>
        <taxon>Bacteria</taxon>
        <taxon>Bacillati</taxon>
        <taxon>Actinomycetota</taxon>
        <taxon>Actinomycetes</taxon>
        <taxon>Pseudonocardiales</taxon>
        <taxon>Pseudonocardiaceae</taxon>
        <taxon>Kutzneria</taxon>
    </lineage>
</organism>
<dbReference type="OrthoDB" id="1551204at2"/>
<dbReference type="InterPro" id="IPR012337">
    <property type="entry name" value="RNaseH-like_sf"/>
</dbReference>
<dbReference type="GO" id="GO:0003676">
    <property type="term" value="F:nucleic acid binding"/>
    <property type="evidence" value="ECO:0007669"/>
    <property type="project" value="InterPro"/>
</dbReference>
<proteinExistence type="predicted"/>
<feature type="domain" description="Integrase catalytic" evidence="1">
    <location>
        <begin position="151"/>
        <end position="329"/>
    </location>
</feature>
<dbReference type="PROSITE" id="PS50994">
    <property type="entry name" value="INTEGRASE"/>
    <property type="match status" value="1"/>
</dbReference>
<dbReference type="GO" id="GO:0015074">
    <property type="term" value="P:DNA integration"/>
    <property type="evidence" value="ECO:0007669"/>
    <property type="project" value="InterPro"/>
</dbReference>
<dbReference type="InterPro" id="IPR001584">
    <property type="entry name" value="Integrase_cat-core"/>
</dbReference>
<dbReference type="AlphaFoldDB" id="A0A3E0GUC0"/>
<evidence type="ECO:0000259" key="1">
    <source>
        <dbReference type="PROSITE" id="PS50994"/>
    </source>
</evidence>
<dbReference type="Pfam" id="PF13683">
    <property type="entry name" value="rve_3"/>
    <property type="match status" value="1"/>
</dbReference>
<dbReference type="RefSeq" id="WP_116182053.1">
    <property type="nucleotide sequence ID" value="NZ_CP144375.1"/>
</dbReference>
<dbReference type="SUPFAM" id="SSF53098">
    <property type="entry name" value="Ribonuclease H-like"/>
    <property type="match status" value="1"/>
</dbReference>
<reference evidence="2 3" key="1">
    <citation type="submission" date="2018-08" db="EMBL/GenBank/DDBJ databases">
        <title>Genomic Encyclopedia of Archaeal and Bacterial Type Strains, Phase II (KMG-II): from individual species to whole genera.</title>
        <authorList>
            <person name="Goeker M."/>
        </authorList>
    </citation>
    <scope>NUCLEOTIDE SEQUENCE [LARGE SCALE GENOMIC DNA]</scope>
    <source>
        <strain evidence="2 3">DSM 45791</strain>
    </source>
</reference>
<comment type="caution">
    <text evidence="2">The sequence shown here is derived from an EMBL/GenBank/DDBJ whole genome shotgun (WGS) entry which is preliminary data.</text>
</comment>
<protein>
    <submittedName>
        <fullName evidence="2">Integrase-like protein</fullName>
    </submittedName>
</protein>
<dbReference type="Gene3D" id="3.30.420.10">
    <property type="entry name" value="Ribonuclease H-like superfamily/Ribonuclease H"/>
    <property type="match status" value="1"/>
</dbReference>
<evidence type="ECO:0000313" key="2">
    <source>
        <dbReference type="EMBL" id="REH25962.1"/>
    </source>
</evidence>
<gene>
    <name evidence="2" type="ORF">BCF44_1351</name>
</gene>
<evidence type="ECO:0000313" key="3">
    <source>
        <dbReference type="Proteomes" id="UP000256269"/>
    </source>
</evidence>
<name>A0A3E0GUC0_9PSEU</name>
<keyword evidence="3" id="KW-1185">Reference proteome</keyword>
<sequence>MAFRLLYLLTVRVLGWLVLFAGSRTVLIAEVLVLRHEVAVLRRQIHRPRLTWPDRAIVSALCRLLPRHLRIDRIVTPATVLAWHRRLVRKEWTFPHQTGRPPIAEEIRELVTRLARENPTWGHRRIQGELARLGHQAGAGTVRRVLTRDRTGPAPRGVDTTWRAFLRNQASGLLACDFFHIDTIGLRRLYVLFVMEVRTRRVHILGVTANPTASWVTQQARNLVEGLGERIASFRFLIRDRDTKFTRGFDAVFLGEGIEPVKIPPRTPRANCYAERFVRSVRTECTDRMLIYNERHATAILGEYARHFNDHRPHQGLDQRPPNHDPAVVIHLDAPITRRKVLGGVINEYRRVA</sequence>
<dbReference type="InterPro" id="IPR036397">
    <property type="entry name" value="RNaseH_sf"/>
</dbReference>
<dbReference type="EMBL" id="QUNO01000035">
    <property type="protein sequence ID" value="REH25962.1"/>
    <property type="molecule type" value="Genomic_DNA"/>
</dbReference>
<dbReference type="Proteomes" id="UP000256269">
    <property type="component" value="Unassembled WGS sequence"/>
</dbReference>
<accession>A0A3E0GUC0</accession>